<evidence type="ECO:0000313" key="4">
    <source>
        <dbReference type="Proteomes" id="UP001642405"/>
    </source>
</evidence>
<dbReference type="SMART" id="SM00672">
    <property type="entry name" value="CAP10"/>
    <property type="match status" value="1"/>
</dbReference>
<dbReference type="InterPro" id="IPR006598">
    <property type="entry name" value="CAP10"/>
</dbReference>
<feature type="transmembrane region" description="Helical" evidence="1">
    <location>
        <begin position="12"/>
        <end position="32"/>
    </location>
</feature>
<dbReference type="PANTHER" id="PTHR12203">
    <property type="entry name" value="KDEL LYS-ASP-GLU-LEU CONTAINING - RELATED"/>
    <property type="match status" value="1"/>
</dbReference>
<reference evidence="3 4" key="1">
    <citation type="submission" date="2024-01" db="EMBL/GenBank/DDBJ databases">
        <authorList>
            <person name="Allen C."/>
            <person name="Tagirdzhanova G."/>
        </authorList>
    </citation>
    <scope>NUCLEOTIDE SEQUENCE [LARGE SCALE GENOMIC DNA]</scope>
</reference>
<dbReference type="Proteomes" id="UP001642405">
    <property type="component" value="Unassembled WGS sequence"/>
</dbReference>
<evidence type="ECO:0000313" key="3">
    <source>
        <dbReference type="EMBL" id="CAK7231414.1"/>
    </source>
</evidence>
<keyword evidence="1" id="KW-1133">Transmembrane helix</keyword>
<keyword evidence="1" id="KW-0472">Membrane</keyword>
<evidence type="ECO:0000256" key="1">
    <source>
        <dbReference type="SAM" id="Phobius"/>
    </source>
</evidence>
<dbReference type="EMBL" id="CAWUHB010000058">
    <property type="protein sequence ID" value="CAK7231414.1"/>
    <property type="molecule type" value="Genomic_DNA"/>
</dbReference>
<protein>
    <recommendedName>
        <fullName evidence="2">Glycosyl transferase CAP10 domain-containing protein</fullName>
    </recommendedName>
</protein>
<dbReference type="PANTHER" id="PTHR12203:SF63">
    <property type="entry name" value="GLYCOSYL TRANSFERASE CAP10 DOMAIN-CONTAINING PROTEIN"/>
    <property type="match status" value="1"/>
</dbReference>
<keyword evidence="1" id="KW-0812">Transmembrane</keyword>
<feature type="domain" description="Glycosyl transferase CAP10" evidence="2">
    <location>
        <begin position="147"/>
        <end position="426"/>
    </location>
</feature>
<evidence type="ECO:0000259" key="2">
    <source>
        <dbReference type="SMART" id="SM00672"/>
    </source>
</evidence>
<keyword evidence="4" id="KW-1185">Reference proteome</keyword>
<organism evidence="3 4">
    <name type="scientific">Sporothrix curviconia</name>
    <dbReference type="NCBI Taxonomy" id="1260050"/>
    <lineage>
        <taxon>Eukaryota</taxon>
        <taxon>Fungi</taxon>
        <taxon>Dikarya</taxon>
        <taxon>Ascomycota</taxon>
        <taxon>Pezizomycotina</taxon>
        <taxon>Sordariomycetes</taxon>
        <taxon>Sordariomycetidae</taxon>
        <taxon>Ophiostomatales</taxon>
        <taxon>Ophiostomataceae</taxon>
        <taxon>Sporothrix</taxon>
    </lineage>
</organism>
<accession>A0ABP0CH61</accession>
<sequence>MDPLTILRQRPCRQLTVSFTAGILLLIIYLTYRRPVPGKPSFYRAPLPKTGSSSRTRHFDNLHLDDAQCKAAFPGLTKDIDDMVAMGPFPLGYETRPDSTMLVRLEKGQLYIVHHETDKDIMAPPYRDARLAALHQIHRAVLTSPIPPPDTVLAVNVLDGPRNDTLSYSRAAFGAAAPGSPLVTRAFLMPHFSFWGWPALAFVGSFGLAADAVAAQNTSFETKDPRPVWRGTKRYNSAQYPQMRTDLLKVAGGQPWADVQELAWDAPDDRKGEAVATNALRIQDFCKYKYVVHTEGITYSGRLQFLQLCESVLLTPPMAWLQHTTHLVKPVYAQDLLGAAKRARASSSDRAWSPYPPSEANAVFVAPDWSDLYDTVTWLEAHPDVAQGIALRQRSLFWEQGYLSPAAEACYWRALIQGWATVAQTTDEKWAKVPRGVPWEVFAMGYHDGVGD</sequence>
<name>A0ABP0CH61_9PEZI</name>
<proteinExistence type="predicted"/>
<dbReference type="Pfam" id="PF05686">
    <property type="entry name" value="Glyco_transf_90"/>
    <property type="match status" value="1"/>
</dbReference>
<gene>
    <name evidence="3" type="ORF">SCUCBS95973_007908</name>
</gene>
<dbReference type="InterPro" id="IPR051091">
    <property type="entry name" value="O-Glucosyltr/Glycosyltrsf_90"/>
</dbReference>
<comment type="caution">
    <text evidence="3">The sequence shown here is derived from an EMBL/GenBank/DDBJ whole genome shotgun (WGS) entry which is preliminary data.</text>
</comment>